<evidence type="ECO:0000259" key="1">
    <source>
        <dbReference type="Pfam" id="PF02625"/>
    </source>
</evidence>
<name>A0A923E893_CLOTT</name>
<dbReference type="InterPro" id="IPR003777">
    <property type="entry name" value="XdhC_CoxI"/>
</dbReference>
<sequence>MEIKIMERITKELEMNKKVALAVITEVKGASPGKIGTMMAVFENGETLGTVGGGNLEHVVINESLKCLNEGLSKEYEYRLENDEGSLHMECGGSVKVFIKSFVPKDKLLIVGAGHVGQSIYKFSELLGFNIIVFDDREEFANKENFPKADGIILGDIKESLLKYPVDENTYVIIVTRGHNFDEEALESVIYSKAKYIGMIGSKNKVKTIINNLKNKGIEEKALKKVYAPVGIKLGGSTPIEVALSIISEMMLIKNNGKLIHMRDTIV</sequence>
<dbReference type="InterPro" id="IPR027051">
    <property type="entry name" value="XdhC_Rossmann_dom"/>
</dbReference>
<dbReference type="InterPro" id="IPR036291">
    <property type="entry name" value="NAD(P)-bd_dom_sf"/>
</dbReference>
<dbReference type="InterPro" id="IPR052698">
    <property type="entry name" value="MoCofactor_Util/Proc"/>
</dbReference>
<reference evidence="3 4" key="1">
    <citation type="submission" date="2020-04" db="EMBL/GenBank/DDBJ databases">
        <title>Genomic insights into acetone-butanol-ethanol (ABE) fermentation by sequencing solventogenic clostridia strains.</title>
        <authorList>
            <person name="Brown S."/>
        </authorList>
    </citation>
    <scope>NUCLEOTIDE SEQUENCE [LARGE SCALE GENOMIC DNA]</scope>
    <source>
        <strain evidence="3 4">DJ011</strain>
    </source>
</reference>
<evidence type="ECO:0000313" key="4">
    <source>
        <dbReference type="Proteomes" id="UP000563151"/>
    </source>
</evidence>
<gene>
    <name evidence="3" type="ORF">HGG79_04650</name>
</gene>
<feature type="domain" description="XdhC- CoxI" evidence="1">
    <location>
        <begin position="15"/>
        <end position="78"/>
    </location>
</feature>
<dbReference type="Pfam" id="PF13478">
    <property type="entry name" value="XdhC_C"/>
    <property type="match status" value="1"/>
</dbReference>
<accession>A0A923E893</accession>
<dbReference type="Proteomes" id="UP000563151">
    <property type="component" value="Unassembled WGS sequence"/>
</dbReference>
<evidence type="ECO:0000313" key="3">
    <source>
        <dbReference type="EMBL" id="MBC2397072.1"/>
    </source>
</evidence>
<keyword evidence="4" id="KW-1185">Reference proteome</keyword>
<dbReference type="PANTHER" id="PTHR30388:SF6">
    <property type="entry name" value="XANTHINE DEHYDROGENASE SUBUNIT A-RELATED"/>
    <property type="match status" value="1"/>
</dbReference>
<evidence type="ECO:0000259" key="2">
    <source>
        <dbReference type="Pfam" id="PF13478"/>
    </source>
</evidence>
<dbReference type="EMBL" id="JAAZWO010000004">
    <property type="protein sequence ID" value="MBC2397072.1"/>
    <property type="molecule type" value="Genomic_DNA"/>
</dbReference>
<dbReference type="RefSeq" id="WP_173680495.1">
    <property type="nucleotide sequence ID" value="NZ_JAAZWO010000004.1"/>
</dbReference>
<organism evidence="3 4">
    <name type="scientific">Clostridium tetanomorphum</name>
    <dbReference type="NCBI Taxonomy" id="1553"/>
    <lineage>
        <taxon>Bacteria</taxon>
        <taxon>Bacillati</taxon>
        <taxon>Bacillota</taxon>
        <taxon>Clostridia</taxon>
        <taxon>Eubacteriales</taxon>
        <taxon>Clostridiaceae</taxon>
        <taxon>Clostridium</taxon>
    </lineage>
</organism>
<dbReference type="SUPFAM" id="SSF51735">
    <property type="entry name" value="NAD(P)-binding Rossmann-fold domains"/>
    <property type="match status" value="1"/>
</dbReference>
<protein>
    <submittedName>
        <fullName evidence="3">Xanthine dehydrogenase</fullName>
    </submittedName>
</protein>
<dbReference type="PANTHER" id="PTHR30388">
    <property type="entry name" value="ALDEHYDE OXIDOREDUCTASE MOLYBDENUM COFACTOR ASSEMBLY PROTEIN"/>
    <property type="match status" value="1"/>
</dbReference>
<comment type="caution">
    <text evidence="3">The sequence shown here is derived from an EMBL/GenBank/DDBJ whole genome shotgun (WGS) entry which is preliminary data.</text>
</comment>
<dbReference type="Pfam" id="PF02625">
    <property type="entry name" value="XdhC_CoxI"/>
    <property type="match status" value="1"/>
</dbReference>
<feature type="domain" description="XdhC Rossmann" evidence="2">
    <location>
        <begin position="108"/>
        <end position="250"/>
    </location>
</feature>
<dbReference type="AlphaFoldDB" id="A0A923E893"/>
<dbReference type="Gene3D" id="3.40.50.720">
    <property type="entry name" value="NAD(P)-binding Rossmann-like Domain"/>
    <property type="match status" value="1"/>
</dbReference>
<proteinExistence type="predicted"/>